<keyword evidence="4" id="KW-1185">Reference proteome</keyword>
<dbReference type="AlphaFoldDB" id="A0AAD9JEN0"/>
<feature type="transmembrane region" description="Helical" evidence="2">
    <location>
        <begin position="12"/>
        <end position="32"/>
    </location>
</feature>
<sequence length="68" mass="7601">MLFKSNLTKVNVSFAISVFGGLGMFLVAKFRIDDRRVELLRAKRKLKDQAQEAQKRAEAEAAAEAEMG</sequence>
<keyword evidence="2" id="KW-1133">Transmembrane helix</keyword>
<organism evidence="3 4">
    <name type="scientific">Paralvinella palmiformis</name>
    <dbReference type="NCBI Taxonomy" id="53620"/>
    <lineage>
        <taxon>Eukaryota</taxon>
        <taxon>Metazoa</taxon>
        <taxon>Spiralia</taxon>
        <taxon>Lophotrochozoa</taxon>
        <taxon>Annelida</taxon>
        <taxon>Polychaeta</taxon>
        <taxon>Sedentaria</taxon>
        <taxon>Canalipalpata</taxon>
        <taxon>Terebellida</taxon>
        <taxon>Terebelliformia</taxon>
        <taxon>Alvinellidae</taxon>
        <taxon>Paralvinella</taxon>
    </lineage>
</organism>
<dbReference type="EMBL" id="JAODUP010000361">
    <property type="protein sequence ID" value="KAK2151514.1"/>
    <property type="molecule type" value="Genomic_DNA"/>
</dbReference>
<feature type="coiled-coil region" evidence="1">
    <location>
        <begin position="36"/>
        <end position="67"/>
    </location>
</feature>
<evidence type="ECO:0000256" key="1">
    <source>
        <dbReference type="SAM" id="Coils"/>
    </source>
</evidence>
<keyword evidence="2" id="KW-0812">Transmembrane</keyword>
<accession>A0AAD9JEN0</accession>
<comment type="caution">
    <text evidence="3">The sequence shown here is derived from an EMBL/GenBank/DDBJ whole genome shotgun (WGS) entry which is preliminary data.</text>
</comment>
<protein>
    <submittedName>
        <fullName evidence="3">Uncharacterized protein</fullName>
    </submittedName>
</protein>
<proteinExistence type="predicted"/>
<reference evidence="3" key="1">
    <citation type="journal article" date="2023" name="Mol. Biol. Evol.">
        <title>Third-Generation Sequencing Reveals the Adaptive Role of the Epigenome in Three Deep-Sea Polychaetes.</title>
        <authorList>
            <person name="Perez M."/>
            <person name="Aroh O."/>
            <person name="Sun Y."/>
            <person name="Lan Y."/>
            <person name="Juniper S.K."/>
            <person name="Young C.R."/>
            <person name="Angers B."/>
            <person name="Qian P.Y."/>
        </authorList>
    </citation>
    <scope>NUCLEOTIDE SEQUENCE</scope>
    <source>
        <strain evidence="3">P08H-3</strain>
    </source>
</reference>
<keyword evidence="2" id="KW-0472">Membrane</keyword>
<gene>
    <name evidence="3" type="ORF">LSH36_361g06051</name>
</gene>
<dbReference type="Proteomes" id="UP001208570">
    <property type="component" value="Unassembled WGS sequence"/>
</dbReference>
<evidence type="ECO:0000313" key="3">
    <source>
        <dbReference type="EMBL" id="KAK2151514.1"/>
    </source>
</evidence>
<evidence type="ECO:0000313" key="4">
    <source>
        <dbReference type="Proteomes" id="UP001208570"/>
    </source>
</evidence>
<name>A0AAD9JEN0_9ANNE</name>
<evidence type="ECO:0000256" key="2">
    <source>
        <dbReference type="SAM" id="Phobius"/>
    </source>
</evidence>
<keyword evidence="1" id="KW-0175">Coiled coil</keyword>